<organism evidence="1">
    <name type="scientific">Rhizophora mucronata</name>
    <name type="common">Asiatic mangrove</name>
    <dbReference type="NCBI Taxonomy" id="61149"/>
    <lineage>
        <taxon>Eukaryota</taxon>
        <taxon>Viridiplantae</taxon>
        <taxon>Streptophyta</taxon>
        <taxon>Embryophyta</taxon>
        <taxon>Tracheophyta</taxon>
        <taxon>Spermatophyta</taxon>
        <taxon>Magnoliopsida</taxon>
        <taxon>eudicotyledons</taxon>
        <taxon>Gunneridae</taxon>
        <taxon>Pentapetalae</taxon>
        <taxon>rosids</taxon>
        <taxon>fabids</taxon>
        <taxon>Malpighiales</taxon>
        <taxon>Rhizophoraceae</taxon>
        <taxon>Rhizophora</taxon>
    </lineage>
</organism>
<accession>A0A2P2IJ54</accession>
<dbReference type="EMBL" id="GGEC01000734">
    <property type="protein sequence ID" value="MBW81217.1"/>
    <property type="molecule type" value="Transcribed_RNA"/>
</dbReference>
<name>A0A2P2IJ54_RHIMU</name>
<evidence type="ECO:0000313" key="1">
    <source>
        <dbReference type="EMBL" id="MBW81217.1"/>
    </source>
</evidence>
<protein>
    <submittedName>
        <fullName evidence="1">Uncharacterized protein</fullName>
    </submittedName>
</protein>
<dbReference type="AlphaFoldDB" id="A0A2P2IJ54"/>
<reference evidence="1" key="1">
    <citation type="submission" date="2018-02" db="EMBL/GenBank/DDBJ databases">
        <title>Rhizophora mucronata_Transcriptome.</title>
        <authorList>
            <person name="Meera S.P."/>
            <person name="Sreeshan A."/>
            <person name="Augustine A."/>
        </authorList>
    </citation>
    <scope>NUCLEOTIDE SEQUENCE</scope>
    <source>
        <tissue evidence="1">Leaf</tissue>
    </source>
</reference>
<proteinExistence type="predicted"/>
<sequence length="23" mass="2605">MHLIVPICRKTFKPITLTPILAV</sequence>